<dbReference type="InterPro" id="IPR036397">
    <property type="entry name" value="RNaseH_sf"/>
</dbReference>
<sequence length="107" mass="12661">HFSLGSNKFQQSDCNSCQINKSHKLPFNESTLKSYYPLEIIFSDVWTSPVLSIDGLRYYCMFVDHFTRYIWLYPIKLKSDVQTLFPNLSRLLKISFIATSKFFTRIM</sequence>
<dbReference type="EMBL" id="CP144697">
    <property type="protein sequence ID" value="WVZ15105.1"/>
    <property type="molecule type" value="Genomic_DNA"/>
</dbReference>
<dbReference type="AlphaFoldDB" id="A0AAQ3NRM8"/>
<dbReference type="PANTHER" id="PTHR42648:SF26">
    <property type="entry name" value="INTEGRASE CATALYTIC DOMAIN-CONTAINING PROTEIN"/>
    <property type="match status" value="1"/>
</dbReference>
<dbReference type="InterPro" id="IPR012337">
    <property type="entry name" value="RNaseH-like_sf"/>
</dbReference>
<evidence type="ECO:0008006" key="3">
    <source>
        <dbReference type="Google" id="ProtNLM"/>
    </source>
</evidence>
<dbReference type="InterPro" id="IPR039537">
    <property type="entry name" value="Retrotran_Ty1/copia-like"/>
</dbReference>
<evidence type="ECO:0000313" key="1">
    <source>
        <dbReference type="EMBL" id="WVZ15105.1"/>
    </source>
</evidence>
<feature type="non-terminal residue" evidence="1">
    <location>
        <position position="1"/>
    </location>
</feature>
<reference evidence="1 2" key="1">
    <citation type="journal article" date="2023" name="Life. Sci Alliance">
        <title>Evolutionary insights into 3D genome organization and epigenetic landscape of Vigna mungo.</title>
        <authorList>
            <person name="Junaid A."/>
            <person name="Singh B."/>
            <person name="Bhatia S."/>
        </authorList>
    </citation>
    <scope>NUCLEOTIDE SEQUENCE [LARGE SCALE GENOMIC DNA]</scope>
    <source>
        <strain evidence="1">Urdbean</strain>
    </source>
</reference>
<protein>
    <recommendedName>
        <fullName evidence="3">Retrovirus-related Pol polyprotein from transposon TNT 1-94</fullName>
    </recommendedName>
</protein>
<dbReference type="Proteomes" id="UP001374535">
    <property type="component" value="Chromosome 4"/>
</dbReference>
<dbReference type="GO" id="GO:0003676">
    <property type="term" value="F:nucleic acid binding"/>
    <property type="evidence" value="ECO:0007669"/>
    <property type="project" value="InterPro"/>
</dbReference>
<dbReference type="SUPFAM" id="SSF53098">
    <property type="entry name" value="Ribonuclease H-like"/>
    <property type="match status" value="1"/>
</dbReference>
<feature type="non-terminal residue" evidence="1">
    <location>
        <position position="107"/>
    </location>
</feature>
<dbReference type="Gene3D" id="3.30.420.10">
    <property type="entry name" value="Ribonuclease H-like superfamily/Ribonuclease H"/>
    <property type="match status" value="1"/>
</dbReference>
<name>A0AAQ3NRM8_VIGMU</name>
<proteinExistence type="predicted"/>
<organism evidence="1 2">
    <name type="scientific">Vigna mungo</name>
    <name type="common">Black gram</name>
    <name type="synonym">Phaseolus mungo</name>
    <dbReference type="NCBI Taxonomy" id="3915"/>
    <lineage>
        <taxon>Eukaryota</taxon>
        <taxon>Viridiplantae</taxon>
        <taxon>Streptophyta</taxon>
        <taxon>Embryophyta</taxon>
        <taxon>Tracheophyta</taxon>
        <taxon>Spermatophyta</taxon>
        <taxon>Magnoliopsida</taxon>
        <taxon>eudicotyledons</taxon>
        <taxon>Gunneridae</taxon>
        <taxon>Pentapetalae</taxon>
        <taxon>rosids</taxon>
        <taxon>fabids</taxon>
        <taxon>Fabales</taxon>
        <taxon>Fabaceae</taxon>
        <taxon>Papilionoideae</taxon>
        <taxon>50 kb inversion clade</taxon>
        <taxon>NPAAA clade</taxon>
        <taxon>indigoferoid/millettioid clade</taxon>
        <taxon>Phaseoleae</taxon>
        <taxon>Vigna</taxon>
    </lineage>
</organism>
<dbReference type="PANTHER" id="PTHR42648">
    <property type="entry name" value="TRANSPOSASE, PUTATIVE-RELATED"/>
    <property type="match status" value="1"/>
</dbReference>
<accession>A0AAQ3NRM8</accession>
<gene>
    <name evidence="1" type="ORF">V8G54_012671</name>
</gene>
<keyword evidence="2" id="KW-1185">Reference proteome</keyword>
<evidence type="ECO:0000313" key="2">
    <source>
        <dbReference type="Proteomes" id="UP001374535"/>
    </source>
</evidence>